<protein>
    <submittedName>
        <fullName evidence="1">Uncharacterized protein</fullName>
    </submittedName>
</protein>
<keyword evidence="2" id="KW-1185">Reference proteome</keyword>
<reference evidence="1" key="1">
    <citation type="submission" date="2025-08" db="UniProtKB">
        <authorList>
            <consortium name="Ensembl"/>
        </authorList>
    </citation>
    <scope>IDENTIFICATION</scope>
</reference>
<accession>A0A8D0A861</accession>
<proteinExistence type="predicted"/>
<evidence type="ECO:0000313" key="2">
    <source>
        <dbReference type="Proteomes" id="UP000694568"/>
    </source>
</evidence>
<name>A0A8D0A861_SANLU</name>
<reference evidence="1" key="2">
    <citation type="submission" date="2025-09" db="UniProtKB">
        <authorList>
            <consortium name="Ensembl"/>
        </authorList>
    </citation>
    <scope>IDENTIFICATION</scope>
</reference>
<dbReference type="Ensembl" id="ENSSLUT00000052120.1">
    <property type="protein sequence ID" value="ENSSLUP00000050622.1"/>
    <property type="gene ID" value="ENSSLUG00000022035.1"/>
</dbReference>
<evidence type="ECO:0000313" key="1">
    <source>
        <dbReference type="Ensembl" id="ENSSLUP00000050622.1"/>
    </source>
</evidence>
<sequence>MANIGNTDNINLGCNSGNVGSNNAFTVQGRSEWVYSLLSGCHDSLMKSLFHMNLTGGVGPNAAVGNTSGIRGNNAGNIGSGSTFDIRGEIFLLLLILLLN</sequence>
<dbReference type="AlphaFoldDB" id="A0A8D0A861"/>
<organism evidence="1 2">
    <name type="scientific">Sander lucioperca</name>
    <name type="common">Pike-perch</name>
    <name type="synonym">Perca lucioperca</name>
    <dbReference type="NCBI Taxonomy" id="283035"/>
    <lineage>
        <taxon>Eukaryota</taxon>
        <taxon>Metazoa</taxon>
        <taxon>Chordata</taxon>
        <taxon>Craniata</taxon>
        <taxon>Vertebrata</taxon>
        <taxon>Euteleostomi</taxon>
        <taxon>Actinopterygii</taxon>
        <taxon>Neopterygii</taxon>
        <taxon>Teleostei</taxon>
        <taxon>Neoteleostei</taxon>
        <taxon>Acanthomorphata</taxon>
        <taxon>Eupercaria</taxon>
        <taxon>Perciformes</taxon>
        <taxon>Percoidei</taxon>
        <taxon>Percidae</taxon>
        <taxon>Luciopercinae</taxon>
        <taxon>Sander</taxon>
    </lineage>
</organism>
<dbReference type="Proteomes" id="UP000694568">
    <property type="component" value="Unplaced"/>
</dbReference>